<sequence>MKKVYKSTILFIIFSIVLLSCGEKDTETIEQYEARMNRLEILKYYNIQDVMAPRVVNDGVLFTFAENYDSVEISGDFNNWEDSIPLIKSSYGVYYYLWQQPLKAGKYSYRYRVNGVWINDPVNANIEYDNNNQVVSYFVLTNDIGFYEKNPIYNSDGTVTFFYSNDTAKEVMFTSDKLGFDSLRYPMTYSNNLWVITLRAEAGNYYYNFVVDRIWEVDPLNMNVYKGSDGRLHSYTLINYNQTNKRMVY</sequence>
<evidence type="ECO:0000313" key="4">
    <source>
        <dbReference type="Proteomes" id="UP000043763"/>
    </source>
</evidence>
<reference evidence="4" key="1">
    <citation type="submission" date="2015-04" db="EMBL/GenBank/DDBJ databases">
        <authorList>
            <person name="Mushtaq Mamoona"/>
        </authorList>
    </citation>
    <scope>NUCLEOTIDE SEQUENCE [LARGE SCALE GENOMIC DNA]</scope>
    <source>
        <strain evidence="4">AN4859/03</strain>
    </source>
</reference>
<dbReference type="InterPro" id="IPR014756">
    <property type="entry name" value="Ig_E-set"/>
</dbReference>
<dbReference type="Gene3D" id="2.60.40.10">
    <property type="entry name" value="Immunoglobulins"/>
    <property type="match status" value="2"/>
</dbReference>
<dbReference type="InterPro" id="IPR032640">
    <property type="entry name" value="AMPK1_CBM"/>
</dbReference>
<dbReference type="Pfam" id="PF16561">
    <property type="entry name" value="AMPK1_CBM"/>
    <property type="match status" value="1"/>
</dbReference>
<keyword evidence="4" id="KW-1185">Reference proteome</keyword>
<dbReference type="Proteomes" id="UP000043763">
    <property type="component" value="Unassembled WGS sequence"/>
</dbReference>
<dbReference type="PANTHER" id="PTHR10343">
    <property type="entry name" value="5'-AMP-ACTIVATED PROTEIN KINASE , BETA SUBUNIT"/>
    <property type="match status" value="1"/>
</dbReference>
<dbReference type="EMBL" id="CVLB01000001">
    <property type="protein sequence ID" value="CRF32265.1"/>
    <property type="molecule type" value="Genomic_DNA"/>
</dbReference>
<organism evidence="3 4">
    <name type="scientific">Brachyspira suanatina</name>
    <dbReference type="NCBI Taxonomy" id="381802"/>
    <lineage>
        <taxon>Bacteria</taxon>
        <taxon>Pseudomonadati</taxon>
        <taxon>Spirochaetota</taxon>
        <taxon>Spirochaetia</taxon>
        <taxon>Brachyspirales</taxon>
        <taxon>Brachyspiraceae</taxon>
        <taxon>Brachyspira</taxon>
    </lineage>
</organism>
<evidence type="ECO:0000256" key="1">
    <source>
        <dbReference type="ARBA" id="ARBA00010926"/>
    </source>
</evidence>
<dbReference type="InterPro" id="IPR013783">
    <property type="entry name" value="Ig-like_fold"/>
</dbReference>
<evidence type="ECO:0000313" key="3">
    <source>
        <dbReference type="EMBL" id="CRF32265.1"/>
    </source>
</evidence>
<proteinExistence type="inferred from homology"/>
<dbReference type="SUPFAM" id="SSF81296">
    <property type="entry name" value="E set domains"/>
    <property type="match status" value="2"/>
</dbReference>
<name>A0A0G4K5N7_9SPIR</name>
<comment type="similarity">
    <text evidence="1">Belongs to the 5'-AMP-activated protein kinase beta subunit family.</text>
</comment>
<dbReference type="InterPro" id="IPR050827">
    <property type="entry name" value="CRP1_MDG1_kinase"/>
</dbReference>
<keyword evidence="3" id="KW-0808">Transferase</keyword>
<dbReference type="OrthoDB" id="9811945at2"/>
<feature type="domain" description="AMP-activated protein kinase glycogen-binding" evidence="2">
    <location>
        <begin position="61"/>
        <end position="139"/>
    </location>
</feature>
<accession>A0A0G4K5N7</accession>
<dbReference type="RefSeq" id="WP_048593788.1">
    <property type="nucleotide sequence ID" value="NZ_CVLB01000001.1"/>
</dbReference>
<dbReference type="AlphaFoldDB" id="A0A0G4K5N7"/>
<gene>
    <name evidence="3" type="ORF">BRSU_0683</name>
</gene>
<dbReference type="GO" id="GO:0016301">
    <property type="term" value="F:kinase activity"/>
    <property type="evidence" value="ECO:0007669"/>
    <property type="project" value="UniProtKB-KW"/>
</dbReference>
<dbReference type="PROSITE" id="PS51257">
    <property type="entry name" value="PROKAR_LIPOPROTEIN"/>
    <property type="match status" value="1"/>
</dbReference>
<keyword evidence="3" id="KW-0418">Kinase</keyword>
<protein>
    <submittedName>
        <fullName evidence="3">AMP-activated protein kinase subunit beta</fullName>
    </submittedName>
</protein>
<dbReference type="PANTHER" id="PTHR10343:SF84">
    <property type="entry name" value="5'-AMP-ACTIVATED PROTEIN KINASE SUBUNIT BETA-1"/>
    <property type="match status" value="1"/>
</dbReference>
<evidence type="ECO:0000259" key="2">
    <source>
        <dbReference type="Pfam" id="PF16561"/>
    </source>
</evidence>